<sequence length="201" mass="22237">MAFAWLGSSIPRNSGWTEPAHGVEIMIETNGIHTAIVMPLVNAQKDWRADFPSSDLPTSDRPYTHLSVSWGEREVFLNTPTWADLSLPTAINAAVGGDGLLHVAHYVRPAPSDTARVLRIRPEEYARLVRRIEAQILPSDRRRVYAGYEDWDVFYDAPGTYHLGNTCNQWTSDALAAAGIETGLWTPFPGGVMKWVPAPAP</sequence>
<protein>
    <submittedName>
        <fullName evidence="1">DUF2459 domain-containing protein</fullName>
    </submittedName>
</protein>
<dbReference type="Pfam" id="PF09601">
    <property type="entry name" value="DUF2459"/>
    <property type="match status" value="1"/>
</dbReference>
<dbReference type="EMBL" id="SDPV01000001">
    <property type="protein sequence ID" value="RXZ66663.1"/>
    <property type="molecule type" value="Genomic_DNA"/>
</dbReference>
<gene>
    <name evidence="1" type="ORF">ETX26_03415</name>
</gene>
<keyword evidence="2" id="KW-1185">Reference proteome</keyword>
<organism evidence="1 2">
    <name type="scientific">Pelagerythrobacter rhizovicinus</name>
    <dbReference type="NCBI Taxonomy" id="2268576"/>
    <lineage>
        <taxon>Bacteria</taxon>
        <taxon>Pseudomonadati</taxon>
        <taxon>Pseudomonadota</taxon>
        <taxon>Alphaproteobacteria</taxon>
        <taxon>Sphingomonadales</taxon>
        <taxon>Erythrobacteraceae</taxon>
        <taxon>Pelagerythrobacter</taxon>
    </lineage>
</organism>
<name>A0A4Q2KSH8_9SPHN</name>
<dbReference type="InterPro" id="IPR011727">
    <property type="entry name" value="CHP02117"/>
</dbReference>
<dbReference type="Proteomes" id="UP000293623">
    <property type="component" value="Unassembled WGS sequence"/>
</dbReference>
<reference evidence="1 2" key="1">
    <citation type="submission" date="2019-01" db="EMBL/GenBank/DDBJ databases">
        <title>Altererythrobacter rhizovicinus sp. nov., isolated from the rhizosphere soil of Haloxylon ammodendron.</title>
        <authorList>
            <person name="Li H.-P."/>
            <person name="Gou J.-Y."/>
            <person name="Yao D."/>
            <person name="Han Q.-Q."/>
            <person name="Shao K.-Z."/>
            <person name="Zhao Q."/>
            <person name="Zhang J.-L."/>
        </authorList>
    </citation>
    <scope>NUCLEOTIDE SEQUENCE [LARGE SCALE GENOMIC DNA]</scope>
    <source>
        <strain evidence="1 2">AY-3R</strain>
    </source>
</reference>
<proteinExistence type="predicted"/>
<dbReference type="AlphaFoldDB" id="A0A4Q2KSH8"/>
<accession>A0A4Q2KSH8</accession>
<comment type="caution">
    <text evidence="1">The sequence shown here is derived from an EMBL/GenBank/DDBJ whole genome shotgun (WGS) entry which is preliminary data.</text>
</comment>
<evidence type="ECO:0000313" key="2">
    <source>
        <dbReference type="Proteomes" id="UP000293623"/>
    </source>
</evidence>
<dbReference type="OrthoDB" id="211174at2"/>
<evidence type="ECO:0000313" key="1">
    <source>
        <dbReference type="EMBL" id="RXZ66663.1"/>
    </source>
</evidence>